<evidence type="ECO:0000313" key="1">
    <source>
        <dbReference type="EMBL" id="EFW93648.1"/>
    </source>
</evidence>
<dbReference type="Proteomes" id="UP000003751">
    <property type="component" value="Unassembled WGS sequence"/>
</dbReference>
<dbReference type="AlphaFoldDB" id="E7QNZ5"/>
<dbReference type="EMBL" id="AEMG01000002">
    <property type="protein sequence ID" value="EFW93648.1"/>
    <property type="molecule type" value="Genomic_DNA"/>
</dbReference>
<sequence length="76" mass="8289">MVLRLSDEVYVSLRSGVPRLRWEDVSLNPGGFAGLFALGCVEDAGCEPTPNAAAGEQKRRRATSRIEDTRLISLIT</sequence>
<accession>E7QNZ5</accession>
<dbReference type="RefSeq" id="WP_007976103.1">
    <property type="nucleotide sequence ID" value="NZ_AEMG01000002.1"/>
</dbReference>
<proteinExistence type="predicted"/>
<evidence type="ECO:0000313" key="2">
    <source>
        <dbReference type="Proteomes" id="UP000003751"/>
    </source>
</evidence>
<name>E7QNZ5_HALPU</name>
<protein>
    <submittedName>
        <fullName evidence="1">Uncharacterized protein</fullName>
    </submittedName>
</protein>
<reference evidence="1 2" key="1">
    <citation type="journal article" date="2014" name="ISME J.">
        <title>Trehalose/2-sulfotrehalose biosynthesis and glycine-betaine uptake are widely spread mechanisms for osmoadaptation in the Halobacteriales.</title>
        <authorList>
            <person name="Youssef N.H."/>
            <person name="Savage-Ashlock K.N."/>
            <person name="McCully A.L."/>
            <person name="Luedtke B."/>
            <person name="Shaw E.I."/>
            <person name="Hoff W.D."/>
            <person name="Elshahed M.S."/>
        </authorList>
    </citation>
    <scope>NUCLEOTIDE SEQUENCE [LARGE SCALE GENOMIC DNA]</scope>
    <source>
        <strain evidence="1 2">DX253</strain>
    </source>
</reference>
<comment type="caution">
    <text evidence="1">The sequence shown here is derived from an EMBL/GenBank/DDBJ whole genome shotgun (WGS) entry which is preliminary data.</text>
</comment>
<organism evidence="1 2">
    <name type="scientific">Haladaptatus paucihalophilus DX253</name>
    <dbReference type="NCBI Taxonomy" id="797209"/>
    <lineage>
        <taxon>Archaea</taxon>
        <taxon>Methanobacteriati</taxon>
        <taxon>Methanobacteriota</taxon>
        <taxon>Stenosarchaea group</taxon>
        <taxon>Halobacteria</taxon>
        <taxon>Halobacteriales</taxon>
        <taxon>Haladaptataceae</taxon>
        <taxon>Haladaptatus</taxon>
    </lineage>
</organism>
<gene>
    <name evidence="1" type="ORF">ZOD2009_00855</name>
</gene>